<sequence>MLTQVDIERIPAYQLGMERGMERGKERGEAVLLTRQLGYKFGSIPRDAEKHIENAAPGELALWGQRVLNAKTLDEVFAPLSENSENTGR</sequence>
<dbReference type="AlphaFoldDB" id="A0A450T3H3"/>
<evidence type="ECO:0000313" key="1">
    <source>
        <dbReference type="EMBL" id="VFJ60844.1"/>
    </source>
</evidence>
<reference evidence="1" key="1">
    <citation type="submission" date="2019-02" db="EMBL/GenBank/DDBJ databases">
        <authorList>
            <person name="Gruber-Vodicka R. H."/>
            <person name="Seah K. B. B."/>
        </authorList>
    </citation>
    <scope>NUCLEOTIDE SEQUENCE</scope>
    <source>
        <strain evidence="1">BECK_DK161</strain>
    </source>
</reference>
<proteinExistence type="predicted"/>
<accession>A0A450T3H3</accession>
<evidence type="ECO:0008006" key="2">
    <source>
        <dbReference type="Google" id="ProtNLM"/>
    </source>
</evidence>
<organism evidence="1">
    <name type="scientific">Candidatus Kentrum sp. DK</name>
    <dbReference type="NCBI Taxonomy" id="2126562"/>
    <lineage>
        <taxon>Bacteria</taxon>
        <taxon>Pseudomonadati</taxon>
        <taxon>Pseudomonadota</taxon>
        <taxon>Gammaproteobacteria</taxon>
        <taxon>Candidatus Kentrum</taxon>
    </lineage>
</organism>
<gene>
    <name evidence="1" type="ORF">BECKDK2373C_GA0170839_10854</name>
</gene>
<name>A0A450T3H3_9GAMM</name>
<dbReference type="EMBL" id="CAADEY010000085">
    <property type="protein sequence ID" value="VFJ60844.1"/>
    <property type="molecule type" value="Genomic_DNA"/>
</dbReference>
<protein>
    <recommendedName>
        <fullName evidence="2">DUF4351 domain-containing protein</fullName>
    </recommendedName>
</protein>